<evidence type="ECO:0000313" key="1">
    <source>
        <dbReference type="EMBL" id="CAG8777640.1"/>
    </source>
</evidence>
<sequence>IPPVSIEVITATEFKKFCENNKRQLEKLNKMMNTVITDINHLTSDVNTTKEDIREINSRLMI</sequence>
<protein>
    <submittedName>
        <fullName evidence="1">16140_t:CDS:1</fullName>
    </submittedName>
</protein>
<organism evidence="1 2">
    <name type="scientific">Funneliformis caledonium</name>
    <dbReference type="NCBI Taxonomy" id="1117310"/>
    <lineage>
        <taxon>Eukaryota</taxon>
        <taxon>Fungi</taxon>
        <taxon>Fungi incertae sedis</taxon>
        <taxon>Mucoromycota</taxon>
        <taxon>Glomeromycotina</taxon>
        <taxon>Glomeromycetes</taxon>
        <taxon>Glomerales</taxon>
        <taxon>Glomeraceae</taxon>
        <taxon>Funneliformis</taxon>
    </lineage>
</organism>
<keyword evidence="2" id="KW-1185">Reference proteome</keyword>
<dbReference type="AlphaFoldDB" id="A0A9N9NZC7"/>
<name>A0A9N9NZC7_9GLOM</name>
<proteinExistence type="predicted"/>
<evidence type="ECO:0000313" key="2">
    <source>
        <dbReference type="Proteomes" id="UP000789570"/>
    </source>
</evidence>
<gene>
    <name evidence="1" type="ORF">FCALED_LOCUS17926</name>
</gene>
<dbReference type="Proteomes" id="UP000789570">
    <property type="component" value="Unassembled WGS sequence"/>
</dbReference>
<dbReference type="EMBL" id="CAJVPQ010030877">
    <property type="protein sequence ID" value="CAG8777640.1"/>
    <property type="molecule type" value="Genomic_DNA"/>
</dbReference>
<accession>A0A9N9NZC7</accession>
<reference evidence="1" key="1">
    <citation type="submission" date="2021-06" db="EMBL/GenBank/DDBJ databases">
        <authorList>
            <person name="Kallberg Y."/>
            <person name="Tangrot J."/>
            <person name="Rosling A."/>
        </authorList>
    </citation>
    <scope>NUCLEOTIDE SEQUENCE</scope>
    <source>
        <strain evidence="1">UK204</strain>
    </source>
</reference>
<feature type="non-terminal residue" evidence="1">
    <location>
        <position position="1"/>
    </location>
</feature>
<comment type="caution">
    <text evidence="1">The sequence shown here is derived from an EMBL/GenBank/DDBJ whole genome shotgun (WGS) entry which is preliminary data.</text>
</comment>